<feature type="transmembrane region" description="Helical" evidence="1">
    <location>
        <begin position="350"/>
        <end position="368"/>
    </location>
</feature>
<feature type="transmembrane region" description="Helical" evidence="1">
    <location>
        <begin position="119"/>
        <end position="139"/>
    </location>
</feature>
<name>A0ABP9BXN6_9GAMM</name>
<dbReference type="EMBL" id="BAABJE010000015">
    <property type="protein sequence ID" value="GAA4801131.1"/>
    <property type="molecule type" value="Genomic_DNA"/>
</dbReference>
<keyword evidence="3" id="KW-1185">Reference proteome</keyword>
<gene>
    <name evidence="2" type="ORF">GCM10023307_29620</name>
</gene>
<protein>
    <submittedName>
        <fullName evidence="2">Low temperature requirement protein A</fullName>
    </submittedName>
</protein>
<feature type="transmembrane region" description="Helical" evidence="1">
    <location>
        <begin position="27"/>
        <end position="50"/>
    </location>
</feature>
<feature type="transmembrane region" description="Helical" evidence="1">
    <location>
        <begin position="174"/>
        <end position="195"/>
    </location>
</feature>
<dbReference type="Proteomes" id="UP001499959">
    <property type="component" value="Unassembled WGS sequence"/>
</dbReference>
<keyword evidence="1" id="KW-0472">Membrane</keyword>
<feature type="transmembrane region" description="Helical" evidence="1">
    <location>
        <begin position="216"/>
        <end position="238"/>
    </location>
</feature>
<keyword evidence="1" id="KW-1133">Transmembrane helix</keyword>
<feature type="transmembrane region" description="Helical" evidence="1">
    <location>
        <begin position="244"/>
        <end position="263"/>
    </location>
</feature>
<accession>A0ABP9BXN6</accession>
<keyword evidence="1" id="KW-0812">Transmembrane</keyword>
<proteinExistence type="predicted"/>
<sequence>MVLAPGAERMSVGSLLRARDREDSSRVGFVELFFDLVFVFAITQLSHVLLAHPTPFGALQTALLLAAVWWVWIYTSWVTNWLDPERVPVQACLFALMLAGLVMSASLPRAFEDRGSAFAIAYVAMQVGRTLFMLWCVRGASLAMRRNFQRILAWMLVSAVFWLTGAQAEGAARFAWWSVALALEFVAPILLFRVPGLGRSSTADWDVDGNHMAERCGLFVIIGLGESLLVTGATFAELVWRPDVVAAFVVAVLGSIAMWWVYFDSGAKRAHHRIAHSNDPGRIARIAYTYLHLPIVAGIIVSAVGDEMVLAHPGHADGPAIAAIIGGPALYLLGNALFKWVTNDRRLPPLSHMAGLALLSALVVPATMHLFGALALATAVLAVLALVAVWEHVSIHRAIPRPTHAGAPTH</sequence>
<dbReference type="PANTHER" id="PTHR36840">
    <property type="entry name" value="BLL5714 PROTEIN"/>
    <property type="match status" value="1"/>
</dbReference>
<reference evidence="3" key="1">
    <citation type="journal article" date="2019" name="Int. J. Syst. Evol. Microbiol.">
        <title>The Global Catalogue of Microorganisms (GCM) 10K type strain sequencing project: providing services to taxonomists for standard genome sequencing and annotation.</title>
        <authorList>
            <consortium name="The Broad Institute Genomics Platform"/>
            <consortium name="The Broad Institute Genome Sequencing Center for Infectious Disease"/>
            <person name="Wu L."/>
            <person name="Ma J."/>
        </authorList>
    </citation>
    <scope>NUCLEOTIDE SEQUENCE [LARGE SCALE GENOMIC DNA]</scope>
    <source>
        <strain evidence="3">JCM 18204</strain>
    </source>
</reference>
<dbReference type="PANTHER" id="PTHR36840:SF1">
    <property type="entry name" value="BLL5714 PROTEIN"/>
    <property type="match status" value="1"/>
</dbReference>
<feature type="transmembrane region" description="Helical" evidence="1">
    <location>
        <begin position="374"/>
        <end position="393"/>
    </location>
</feature>
<feature type="transmembrane region" description="Helical" evidence="1">
    <location>
        <begin position="320"/>
        <end position="338"/>
    </location>
</feature>
<evidence type="ECO:0000256" key="1">
    <source>
        <dbReference type="SAM" id="Phobius"/>
    </source>
</evidence>
<comment type="caution">
    <text evidence="2">The sequence shown here is derived from an EMBL/GenBank/DDBJ whole genome shotgun (WGS) entry which is preliminary data.</text>
</comment>
<evidence type="ECO:0000313" key="3">
    <source>
        <dbReference type="Proteomes" id="UP001499959"/>
    </source>
</evidence>
<feature type="transmembrane region" description="Helical" evidence="1">
    <location>
        <begin position="151"/>
        <end position="168"/>
    </location>
</feature>
<feature type="transmembrane region" description="Helical" evidence="1">
    <location>
        <begin position="56"/>
        <end position="75"/>
    </location>
</feature>
<evidence type="ECO:0000313" key="2">
    <source>
        <dbReference type="EMBL" id="GAA4801131.1"/>
    </source>
</evidence>
<dbReference type="Pfam" id="PF06772">
    <property type="entry name" value="LtrA"/>
    <property type="match status" value="1"/>
</dbReference>
<organism evidence="2 3">
    <name type="scientific">Lysobacter hankyongensis</name>
    <dbReference type="NCBI Taxonomy" id="1176535"/>
    <lineage>
        <taxon>Bacteria</taxon>
        <taxon>Pseudomonadati</taxon>
        <taxon>Pseudomonadota</taxon>
        <taxon>Gammaproteobacteria</taxon>
        <taxon>Lysobacterales</taxon>
        <taxon>Lysobacteraceae</taxon>
        <taxon>Lysobacter</taxon>
    </lineage>
</organism>
<feature type="transmembrane region" description="Helical" evidence="1">
    <location>
        <begin position="87"/>
        <end position="107"/>
    </location>
</feature>
<dbReference type="InterPro" id="IPR010640">
    <property type="entry name" value="Low_temperature_requirement_A"/>
</dbReference>
<feature type="transmembrane region" description="Helical" evidence="1">
    <location>
        <begin position="283"/>
        <end position="305"/>
    </location>
</feature>